<dbReference type="EMBL" id="JAGIOE010000001">
    <property type="protein sequence ID" value="MBP2373766.1"/>
    <property type="molecule type" value="Genomic_DNA"/>
</dbReference>
<evidence type="ECO:0000313" key="9">
    <source>
        <dbReference type="Proteomes" id="UP000766570"/>
    </source>
</evidence>
<reference evidence="8 9" key="1">
    <citation type="submission" date="2021-03" db="EMBL/GenBank/DDBJ databases">
        <title>Sequencing the genomes of 1000 actinobacteria strains.</title>
        <authorList>
            <person name="Klenk H.-P."/>
        </authorList>
    </citation>
    <scope>NUCLEOTIDE SEQUENCE [LARGE SCALE GENOMIC DNA]</scope>
    <source>
        <strain evidence="8 9">DSM 15454</strain>
    </source>
</reference>
<dbReference type="Proteomes" id="UP000766570">
    <property type="component" value="Unassembled WGS sequence"/>
</dbReference>
<keyword evidence="5" id="KW-0472">Membrane</keyword>
<evidence type="ECO:0000256" key="2">
    <source>
        <dbReference type="ARBA" id="ARBA00022475"/>
    </source>
</evidence>
<dbReference type="InterPro" id="IPR018076">
    <property type="entry name" value="T2SS_GspF_dom"/>
</dbReference>
<evidence type="ECO:0000256" key="4">
    <source>
        <dbReference type="ARBA" id="ARBA00022989"/>
    </source>
</evidence>
<feature type="compositionally biased region" description="Basic residues" evidence="6">
    <location>
        <begin position="50"/>
        <end position="59"/>
    </location>
</feature>
<comment type="subcellular location">
    <subcellularLocation>
        <location evidence="1">Cell membrane</location>
        <topology evidence="1">Multi-pass membrane protein</topology>
    </subcellularLocation>
</comment>
<keyword evidence="4" id="KW-1133">Transmembrane helix</keyword>
<sequence length="256" mass="26719">MSPALAVLAVLLAGAAPWLWLGGGNAGGRRLPMPPGRPGSQPHDAPAGRPSRRTLRTRRERTNHAADTEEYAKFLRQLAALLRAGTGPAAAFGLLAELWAQGTTGTANDLCSGASRALAQVHTGGTLQQGLAAHAATHPGNRRLWTRLAWCLAICEESGAALAELLDTLAEDAETAADMHRALHSALAGPRATSRLLTFLPGIGLGLGQLLGINPLAVLTTHPAGRIALVAGACLWLGNRFWCGRMLRAITNKVPS</sequence>
<dbReference type="Pfam" id="PF00482">
    <property type="entry name" value="T2SSF"/>
    <property type="match status" value="1"/>
</dbReference>
<name>A0ABS4WCK6_9MICC</name>
<evidence type="ECO:0000256" key="6">
    <source>
        <dbReference type="SAM" id="MobiDB-lite"/>
    </source>
</evidence>
<feature type="region of interest" description="Disordered" evidence="6">
    <location>
        <begin position="29"/>
        <end position="64"/>
    </location>
</feature>
<accession>A0ABS4WCK6</accession>
<evidence type="ECO:0000256" key="3">
    <source>
        <dbReference type="ARBA" id="ARBA00022692"/>
    </source>
</evidence>
<keyword evidence="3" id="KW-0812">Transmembrane</keyword>
<dbReference type="Gene3D" id="1.20.81.30">
    <property type="entry name" value="Type II secretion system (T2SS), domain F"/>
    <property type="match status" value="1"/>
</dbReference>
<gene>
    <name evidence="8" type="ORF">JOF46_001678</name>
</gene>
<feature type="domain" description="Type II secretion system protein GspF" evidence="7">
    <location>
        <begin position="74"/>
        <end position="206"/>
    </location>
</feature>
<protein>
    <submittedName>
        <fullName evidence="8">Tight adherence protein B</fullName>
    </submittedName>
</protein>
<evidence type="ECO:0000259" key="7">
    <source>
        <dbReference type="Pfam" id="PF00482"/>
    </source>
</evidence>
<dbReference type="PANTHER" id="PTHR35007">
    <property type="entry name" value="INTEGRAL MEMBRANE PROTEIN-RELATED"/>
    <property type="match status" value="1"/>
</dbReference>
<dbReference type="PANTHER" id="PTHR35007:SF4">
    <property type="entry name" value="CONSERVED TRANSMEMBRANE PROTEIN-RELATED"/>
    <property type="match status" value="1"/>
</dbReference>
<organism evidence="8 9">
    <name type="scientific">Paeniglutamicibacter psychrophenolicus</name>
    <dbReference type="NCBI Taxonomy" id="257454"/>
    <lineage>
        <taxon>Bacteria</taxon>
        <taxon>Bacillati</taxon>
        <taxon>Actinomycetota</taxon>
        <taxon>Actinomycetes</taxon>
        <taxon>Micrococcales</taxon>
        <taxon>Micrococcaceae</taxon>
        <taxon>Paeniglutamicibacter</taxon>
    </lineage>
</organism>
<keyword evidence="9" id="KW-1185">Reference proteome</keyword>
<evidence type="ECO:0000256" key="1">
    <source>
        <dbReference type="ARBA" id="ARBA00004651"/>
    </source>
</evidence>
<dbReference type="InterPro" id="IPR042094">
    <property type="entry name" value="T2SS_GspF_sf"/>
</dbReference>
<evidence type="ECO:0000313" key="8">
    <source>
        <dbReference type="EMBL" id="MBP2373766.1"/>
    </source>
</evidence>
<comment type="caution">
    <text evidence="8">The sequence shown here is derived from an EMBL/GenBank/DDBJ whole genome shotgun (WGS) entry which is preliminary data.</text>
</comment>
<evidence type="ECO:0000256" key="5">
    <source>
        <dbReference type="ARBA" id="ARBA00023136"/>
    </source>
</evidence>
<proteinExistence type="predicted"/>
<keyword evidence="2" id="KW-1003">Cell membrane</keyword>
<dbReference type="RefSeq" id="WP_209906902.1">
    <property type="nucleotide sequence ID" value="NZ_BAAAMI010000011.1"/>
</dbReference>